<dbReference type="InterPro" id="IPR002477">
    <property type="entry name" value="Peptidoglycan-bd-like"/>
</dbReference>
<keyword evidence="7" id="KW-1185">Reference proteome</keyword>
<dbReference type="GO" id="GO:0030574">
    <property type="term" value="P:collagen catabolic process"/>
    <property type="evidence" value="ECO:0007669"/>
    <property type="project" value="TreeGrafter"/>
</dbReference>
<evidence type="ECO:0000256" key="2">
    <source>
        <dbReference type="ARBA" id="ARBA00010370"/>
    </source>
</evidence>
<proteinExistence type="inferred from homology"/>
<dbReference type="EnsemblMetazoa" id="AMEM006312-RA">
    <property type="protein sequence ID" value="AMEM006312-PA"/>
    <property type="gene ID" value="AMEM006312"/>
</dbReference>
<keyword evidence="4" id="KW-0645">Protease</keyword>
<dbReference type="GO" id="GO:0005615">
    <property type="term" value="C:extracellular space"/>
    <property type="evidence" value="ECO:0007669"/>
    <property type="project" value="TreeGrafter"/>
</dbReference>
<evidence type="ECO:0000256" key="1">
    <source>
        <dbReference type="ARBA" id="ARBA00001947"/>
    </source>
</evidence>
<dbReference type="InterPro" id="IPR024079">
    <property type="entry name" value="MetalloPept_cat_dom_sf"/>
</dbReference>
<dbReference type="GO" id="GO:0004222">
    <property type="term" value="F:metalloendopeptidase activity"/>
    <property type="evidence" value="ECO:0007669"/>
    <property type="project" value="TreeGrafter"/>
</dbReference>
<dbReference type="Pfam" id="PF01471">
    <property type="entry name" value="PG_binding_1"/>
    <property type="match status" value="1"/>
</dbReference>
<accession>A0A182UZH6</accession>
<evidence type="ECO:0000256" key="4">
    <source>
        <dbReference type="ARBA" id="ARBA00023049"/>
    </source>
</evidence>
<dbReference type="STRING" id="30066.A0A182UZH6"/>
<keyword evidence="4" id="KW-0482">Metalloprotease</keyword>
<dbReference type="AlphaFoldDB" id="A0A182UZH6"/>
<comment type="cofactor">
    <cofactor evidence="1">
        <name>Zn(2+)</name>
        <dbReference type="ChEBI" id="CHEBI:29105"/>
    </cofactor>
</comment>
<dbReference type="VEuPathDB" id="VectorBase:AMEM21_009339"/>
<dbReference type="InterPro" id="IPR036365">
    <property type="entry name" value="PGBD-like_sf"/>
</dbReference>
<comment type="similarity">
    <text evidence="2">Belongs to the peptidase M10A family.</text>
</comment>
<dbReference type="PANTHER" id="PTHR10201:SF291">
    <property type="entry name" value="MATRIX METALLOPROTEINASE 1, ISOFORM C-RELATED"/>
    <property type="match status" value="1"/>
</dbReference>
<protein>
    <recommendedName>
        <fullName evidence="5">Peptidoglycan binding-like domain-containing protein</fullName>
    </recommendedName>
</protein>
<evidence type="ECO:0000313" key="7">
    <source>
        <dbReference type="Proteomes" id="UP000075903"/>
    </source>
</evidence>
<dbReference type="PANTHER" id="PTHR10201">
    <property type="entry name" value="MATRIX METALLOPROTEINASE"/>
    <property type="match status" value="1"/>
</dbReference>
<keyword evidence="4" id="KW-0378">Hydrolase</keyword>
<dbReference type="Gene3D" id="3.40.390.10">
    <property type="entry name" value="Collagenase (Catalytic Domain)"/>
    <property type="match status" value="1"/>
</dbReference>
<keyword evidence="3" id="KW-0732">Signal</keyword>
<evidence type="ECO:0000313" key="6">
    <source>
        <dbReference type="EnsemblMetazoa" id="AMEM006312-PA"/>
    </source>
</evidence>
<sequence>MQHNTTALGMAGERNALALCYFRSPYRQYTPATAKAEPEAPATKLGHSGGMPFADEWSGSDQKYLMQFGYLEKSNIETGNLRTIEELEQAVRSLQRFGGLKETGTVDEETLALMQRPRCGAPDDKDSLDFRPSYEVRLKRSRSRRYVIQGQKWQNPIVTYSSQKNK</sequence>
<dbReference type="Proteomes" id="UP000075903">
    <property type="component" value="Unassembled WGS sequence"/>
</dbReference>
<name>A0A182UZH6_ANOME</name>
<dbReference type="GO" id="GO:0030198">
    <property type="term" value="P:extracellular matrix organization"/>
    <property type="evidence" value="ECO:0007669"/>
    <property type="project" value="TreeGrafter"/>
</dbReference>
<organism evidence="6 7">
    <name type="scientific">Anopheles merus</name>
    <name type="common">Mosquito</name>
    <dbReference type="NCBI Taxonomy" id="30066"/>
    <lineage>
        <taxon>Eukaryota</taxon>
        <taxon>Metazoa</taxon>
        <taxon>Ecdysozoa</taxon>
        <taxon>Arthropoda</taxon>
        <taxon>Hexapoda</taxon>
        <taxon>Insecta</taxon>
        <taxon>Pterygota</taxon>
        <taxon>Neoptera</taxon>
        <taxon>Endopterygota</taxon>
        <taxon>Diptera</taxon>
        <taxon>Nematocera</taxon>
        <taxon>Culicoidea</taxon>
        <taxon>Culicidae</taxon>
        <taxon>Anophelinae</taxon>
        <taxon>Anopheles</taxon>
    </lineage>
</organism>
<dbReference type="VEuPathDB" id="VectorBase:AMEM006312"/>
<feature type="domain" description="Peptidoglycan binding-like" evidence="5">
    <location>
        <begin position="62"/>
        <end position="114"/>
    </location>
</feature>
<evidence type="ECO:0000256" key="3">
    <source>
        <dbReference type="ARBA" id="ARBA00022729"/>
    </source>
</evidence>
<evidence type="ECO:0000259" key="5">
    <source>
        <dbReference type="Pfam" id="PF01471"/>
    </source>
</evidence>
<dbReference type="SUPFAM" id="SSF47090">
    <property type="entry name" value="PGBD-like"/>
    <property type="match status" value="1"/>
</dbReference>
<reference evidence="6" key="1">
    <citation type="submission" date="2020-05" db="UniProtKB">
        <authorList>
            <consortium name="EnsemblMetazoa"/>
        </authorList>
    </citation>
    <scope>IDENTIFICATION</scope>
    <source>
        <strain evidence="6">MAF</strain>
    </source>
</reference>